<protein>
    <recommendedName>
        <fullName evidence="1">Roadblock/LAMTOR2 domain-containing protein</fullName>
    </recommendedName>
</protein>
<dbReference type="PANTHER" id="PTHR36222:SF1">
    <property type="entry name" value="SERINE PROTEASE INHIBITOR RV3364C"/>
    <property type="match status" value="1"/>
</dbReference>
<organism evidence="2 3">
    <name type="scientific">Kutzneria viridogrisea</name>
    <dbReference type="NCBI Taxonomy" id="47990"/>
    <lineage>
        <taxon>Bacteria</taxon>
        <taxon>Bacillati</taxon>
        <taxon>Actinomycetota</taxon>
        <taxon>Actinomycetes</taxon>
        <taxon>Pseudonocardiales</taxon>
        <taxon>Pseudonocardiaceae</taxon>
        <taxon>Kutzneria</taxon>
    </lineage>
</organism>
<feature type="domain" description="Roadblock/LAMTOR2" evidence="1">
    <location>
        <begin position="8"/>
        <end position="98"/>
    </location>
</feature>
<dbReference type="EMBL" id="JACJID010000001">
    <property type="protein sequence ID" value="MBA8923049.1"/>
    <property type="molecule type" value="Genomic_DNA"/>
</dbReference>
<dbReference type="InterPro" id="IPR004942">
    <property type="entry name" value="Roadblock/LAMTOR2_dom"/>
</dbReference>
<sequence length="133" mass="13785">MRSSEDYHRLVTEFTRCTPGAEHSVVVSSDGLLLCTSDPLAADRSAQLAAVVSGLVSLADGASDVIDGGAVRQAVVEMRRGVLLLVSLGRGARLAVLAGQHADIAVLARAAVELSEGLSALPTPDPRENLVAW</sequence>
<evidence type="ECO:0000259" key="1">
    <source>
        <dbReference type="SMART" id="SM00960"/>
    </source>
</evidence>
<keyword evidence="3" id="KW-1185">Reference proteome</keyword>
<dbReference type="InterPro" id="IPR053141">
    <property type="entry name" value="Mycobact_SerProt_Inhib_Rv3364c"/>
</dbReference>
<dbReference type="SUPFAM" id="SSF103196">
    <property type="entry name" value="Roadblock/LC7 domain"/>
    <property type="match status" value="1"/>
</dbReference>
<name>A0ABR6B8Y4_9PSEU</name>
<accession>A0ABR6B8Y4</accession>
<dbReference type="Gene3D" id="3.30.450.30">
    <property type="entry name" value="Dynein light chain 2a, cytoplasmic"/>
    <property type="match status" value="1"/>
</dbReference>
<dbReference type="RefSeq" id="WP_025359310.1">
    <property type="nucleotide sequence ID" value="NZ_BAAABQ010000011.1"/>
</dbReference>
<gene>
    <name evidence="2" type="ORF">BC739_000246</name>
</gene>
<dbReference type="PANTHER" id="PTHR36222">
    <property type="entry name" value="SERINE PROTEASE INHIBITOR RV3364C"/>
    <property type="match status" value="1"/>
</dbReference>
<reference evidence="2 3" key="1">
    <citation type="submission" date="2020-08" db="EMBL/GenBank/DDBJ databases">
        <title>Genomic Encyclopedia of Archaeal and Bacterial Type Strains, Phase II (KMG-II): from individual species to whole genera.</title>
        <authorList>
            <person name="Goeker M."/>
        </authorList>
    </citation>
    <scope>NUCLEOTIDE SEQUENCE [LARGE SCALE GENOMIC DNA]</scope>
    <source>
        <strain evidence="2 3">DSM 43850</strain>
    </source>
</reference>
<dbReference type="Proteomes" id="UP000517916">
    <property type="component" value="Unassembled WGS sequence"/>
</dbReference>
<dbReference type="Pfam" id="PF03259">
    <property type="entry name" value="Robl_LC7"/>
    <property type="match status" value="1"/>
</dbReference>
<dbReference type="SMART" id="SM00960">
    <property type="entry name" value="Robl_LC7"/>
    <property type="match status" value="1"/>
</dbReference>
<evidence type="ECO:0000313" key="3">
    <source>
        <dbReference type="Proteomes" id="UP000517916"/>
    </source>
</evidence>
<comment type="caution">
    <text evidence="2">The sequence shown here is derived from an EMBL/GenBank/DDBJ whole genome shotgun (WGS) entry which is preliminary data.</text>
</comment>
<proteinExistence type="predicted"/>
<evidence type="ECO:0000313" key="2">
    <source>
        <dbReference type="EMBL" id="MBA8923049.1"/>
    </source>
</evidence>